<dbReference type="Proteomes" id="UP001247754">
    <property type="component" value="Unassembled WGS sequence"/>
</dbReference>
<keyword evidence="2" id="KW-1185">Reference proteome</keyword>
<dbReference type="EMBL" id="JAVKPH010000024">
    <property type="protein sequence ID" value="MDR5654353.1"/>
    <property type="molecule type" value="Genomic_DNA"/>
</dbReference>
<dbReference type="RefSeq" id="WP_310458517.1">
    <property type="nucleotide sequence ID" value="NZ_JAVKPH010000024.1"/>
</dbReference>
<reference evidence="1 2" key="1">
    <citation type="submission" date="2023-09" db="EMBL/GenBank/DDBJ databases">
        <title>Xinfangfangia sedmenti sp. nov., isolated the sedment.</title>
        <authorList>
            <person name="Xu L."/>
        </authorList>
    </citation>
    <scope>NUCLEOTIDE SEQUENCE [LARGE SCALE GENOMIC DNA]</scope>
    <source>
        <strain evidence="1 2">LG-4</strain>
    </source>
</reference>
<accession>A0ABU1FCL0</accession>
<protein>
    <submittedName>
        <fullName evidence="1">Uncharacterized protein</fullName>
    </submittedName>
</protein>
<organism evidence="1 2">
    <name type="scientific">Ruixingdingia sedimenti</name>
    <dbReference type="NCBI Taxonomy" id="3073604"/>
    <lineage>
        <taxon>Bacteria</taxon>
        <taxon>Pseudomonadati</taxon>
        <taxon>Pseudomonadota</taxon>
        <taxon>Alphaproteobacteria</taxon>
        <taxon>Rhodobacterales</taxon>
        <taxon>Paracoccaceae</taxon>
        <taxon>Ruixingdingia</taxon>
    </lineage>
</organism>
<comment type="caution">
    <text evidence="1">The sequence shown here is derived from an EMBL/GenBank/DDBJ whole genome shotgun (WGS) entry which is preliminary data.</text>
</comment>
<evidence type="ECO:0000313" key="1">
    <source>
        <dbReference type="EMBL" id="MDR5654353.1"/>
    </source>
</evidence>
<name>A0ABU1FCL0_9RHOB</name>
<sequence>MRISKFWKTLDALTDAATDRREWASLLGDEFGCVVVNESGCPLPLVRSTGTPATSIACPSPGGEGCPRRVVHHDDGTFRAVCGDSPKACADLDLNKNDIMIYGLDRVGLARSIAAAFDLSGRPASFDRRLVFRIGSHDVFAGRGFPVFLTVPGPLAREDAAQFDDMIAHPGPKLLLAPTSSSIPPQLAATLDREGVVRMALEDLVHLDDRGQLQPCQPSTVVFADLRAQIVSGTDNAVSNLAWALPSNARWEEIGIRFVADEVVNVSFRGETRRFEPDGLGLKSAKNGKPKAAWAYLKAFAMQGGRLPVHHAKSTDTSKHQKQKQALSKVLRTAFGIADDPLPTVGGEYVARFVANADDLQQGKLGQSRRKFAD</sequence>
<evidence type="ECO:0000313" key="2">
    <source>
        <dbReference type="Proteomes" id="UP001247754"/>
    </source>
</evidence>
<gene>
    <name evidence="1" type="ORF">RGD00_17200</name>
</gene>
<proteinExistence type="predicted"/>